<evidence type="ECO:0000259" key="12">
    <source>
        <dbReference type="PROSITE" id="PS50109"/>
    </source>
</evidence>
<evidence type="ECO:0000256" key="3">
    <source>
        <dbReference type="ARBA" id="ARBA00006402"/>
    </source>
</evidence>
<evidence type="ECO:0000256" key="11">
    <source>
        <dbReference type="SAM" id="Phobius"/>
    </source>
</evidence>
<dbReference type="SMART" id="SM00387">
    <property type="entry name" value="HATPase_c"/>
    <property type="match status" value="1"/>
</dbReference>
<keyword evidence="8" id="KW-0902">Two-component regulatory system</keyword>
<keyword evidence="11" id="KW-0472">Membrane</keyword>
<keyword evidence="10" id="KW-0175">Coiled coil</keyword>
<evidence type="ECO:0000256" key="1">
    <source>
        <dbReference type="ARBA" id="ARBA00000085"/>
    </source>
</evidence>
<dbReference type="SUPFAM" id="SSF55874">
    <property type="entry name" value="ATPase domain of HSP90 chaperone/DNA topoisomerase II/histidine kinase"/>
    <property type="match status" value="1"/>
</dbReference>
<comment type="caution">
    <text evidence="14">The sequence shown here is derived from an EMBL/GenBank/DDBJ whole genome shotgun (WGS) entry which is preliminary data.</text>
</comment>
<comment type="similarity">
    <text evidence="3">In the N-terminal section; belongs to the phytochrome family.</text>
</comment>
<dbReference type="Gene3D" id="1.10.287.130">
    <property type="match status" value="1"/>
</dbReference>
<feature type="coiled-coil region" evidence="10">
    <location>
        <begin position="342"/>
        <end position="376"/>
    </location>
</feature>
<dbReference type="InterPro" id="IPR007892">
    <property type="entry name" value="CHASE4"/>
</dbReference>
<feature type="transmembrane region" description="Helical" evidence="11">
    <location>
        <begin position="7"/>
        <end position="29"/>
    </location>
</feature>
<comment type="subcellular location">
    <subcellularLocation>
        <location evidence="2">Membrane</location>
    </subcellularLocation>
</comment>
<evidence type="ECO:0000256" key="10">
    <source>
        <dbReference type="SAM" id="Coils"/>
    </source>
</evidence>
<keyword evidence="5" id="KW-0597">Phosphoprotein</keyword>
<dbReference type="EC" id="2.7.13.3" evidence="4"/>
<dbReference type="Gene3D" id="3.30.565.10">
    <property type="entry name" value="Histidine kinase-like ATPase, C-terminal domain"/>
    <property type="match status" value="1"/>
</dbReference>
<evidence type="ECO:0000256" key="8">
    <source>
        <dbReference type="ARBA" id="ARBA00023012"/>
    </source>
</evidence>
<keyword evidence="11" id="KW-1133">Transmembrane helix</keyword>
<dbReference type="InterPro" id="IPR003594">
    <property type="entry name" value="HATPase_dom"/>
</dbReference>
<dbReference type="EMBL" id="PGTM01000080">
    <property type="protein sequence ID" value="PJF36102.1"/>
    <property type="molecule type" value="Genomic_DNA"/>
</dbReference>
<dbReference type="InterPro" id="IPR005467">
    <property type="entry name" value="His_kinase_dom"/>
</dbReference>
<protein>
    <recommendedName>
        <fullName evidence="9">Circadian input-output histidine kinase CikA</fullName>
        <ecNumber evidence="4">2.7.13.3</ecNumber>
    </recommendedName>
</protein>
<dbReference type="FunFam" id="3.30.565.10:FF:000010">
    <property type="entry name" value="Sensor histidine kinase RcsC"/>
    <property type="match status" value="1"/>
</dbReference>
<dbReference type="Pfam" id="PF00512">
    <property type="entry name" value="HisKA"/>
    <property type="match status" value="1"/>
</dbReference>
<dbReference type="Pfam" id="PF02518">
    <property type="entry name" value="HATPase_c"/>
    <property type="match status" value="1"/>
</dbReference>
<dbReference type="SMART" id="SM00304">
    <property type="entry name" value="HAMP"/>
    <property type="match status" value="1"/>
</dbReference>
<dbReference type="Pfam" id="PF00672">
    <property type="entry name" value="HAMP"/>
    <property type="match status" value="1"/>
</dbReference>
<gene>
    <name evidence="14" type="ORF">CUN49_07205</name>
</gene>
<name>A0A2M8PEX2_9CHLR</name>
<dbReference type="PANTHER" id="PTHR43047">
    <property type="entry name" value="TWO-COMPONENT HISTIDINE PROTEIN KINASE"/>
    <property type="match status" value="1"/>
</dbReference>
<keyword evidence="7" id="KW-0418">Kinase</keyword>
<dbReference type="Proteomes" id="UP000229681">
    <property type="component" value="Unassembled WGS sequence"/>
</dbReference>
<sequence>MPLRRRLLIYLLLMAIVPMLLVTLTASVITTNNLLRLERAILEENADAMRRLLEDIELGIARTVIDYANWDELHAQAATDTPDPRWIGVYLDPASELSLPSIFGFEIVGLYNANQRLNYSLGNAEAVVQQLGDQFPALPNQRTPMTRLLVIDGNIYLVALTAIRKGNGSDPNGVLIVGRQLRLEDAEKFRALLGAEVAFYYHEKPITATEAFVPDLSRANLRAAAQGQLILDQSRADRALIYKPISLERAEDDALVIVLQRSRQALLTARQSALQSLIFWLVVVSFAATLTATALGRPIVRTLGQMVASADQIAAGDYSRRMPLPARRDELYQMADAFNQMTDRLVRNIEILQAKMRELDAKNAELIQANAAANEAVRTERDFIASMSHELRTPLTAIIGYSDMLLMNMFGELPERQRQRLQIIRDNSMRLLALINDLLDLSRIQAGKMTLNVAPFAPAAMLERTATELHVLAQKNGLRFVKEIDPNLPPRLLGDEKRLQQIVTNLLSNAFKFTKAGEVRLRAHANFAAQMWTISVSDTGEGIPPEALQTIFEKYQQIQSDMQRGVTGTGLGLPITRDLVELMGGMITVKSAVGEGSTFTISLPMIMPQTLDPLLSTTKVQ</sequence>
<dbReference type="GO" id="GO:0000155">
    <property type="term" value="F:phosphorelay sensor kinase activity"/>
    <property type="evidence" value="ECO:0007669"/>
    <property type="project" value="InterPro"/>
</dbReference>
<feature type="domain" description="Histidine kinase" evidence="12">
    <location>
        <begin position="386"/>
        <end position="607"/>
    </location>
</feature>
<evidence type="ECO:0000313" key="14">
    <source>
        <dbReference type="EMBL" id="PJF36102.1"/>
    </source>
</evidence>
<dbReference type="SMART" id="SM00388">
    <property type="entry name" value="HisKA"/>
    <property type="match status" value="1"/>
</dbReference>
<evidence type="ECO:0000256" key="7">
    <source>
        <dbReference type="ARBA" id="ARBA00022777"/>
    </source>
</evidence>
<keyword evidence="6" id="KW-0808">Transferase</keyword>
<evidence type="ECO:0000259" key="13">
    <source>
        <dbReference type="PROSITE" id="PS50885"/>
    </source>
</evidence>
<reference evidence="14 15" key="1">
    <citation type="submission" date="2017-11" db="EMBL/GenBank/DDBJ databases">
        <title>Evolution of Phototrophy in the Chloroflexi Phylum Driven by Horizontal Gene Transfer.</title>
        <authorList>
            <person name="Ward L.M."/>
            <person name="Hemp J."/>
            <person name="Shih P.M."/>
            <person name="Mcglynn S.E."/>
            <person name="Fischer W."/>
        </authorList>
    </citation>
    <scope>NUCLEOTIDE SEQUENCE [LARGE SCALE GENOMIC DNA]</scope>
    <source>
        <strain evidence="14">JP3_13</strain>
    </source>
</reference>
<evidence type="ECO:0000256" key="9">
    <source>
        <dbReference type="ARBA" id="ARBA00074306"/>
    </source>
</evidence>
<dbReference type="CDD" id="cd06225">
    <property type="entry name" value="HAMP"/>
    <property type="match status" value="1"/>
</dbReference>
<dbReference type="PANTHER" id="PTHR43047:SF78">
    <property type="entry name" value="SENSORY_REGULATORY PROTEIN RPFC"/>
    <property type="match status" value="1"/>
</dbReference>
<dbReference type="CDD" id="cd16922">
    <property type="entry name" value="HATPase_EvgS-ArcB-TorS-like"/>
    <property type="match status" value="1"/>
</dbReference>
<feature type="domain" description="HAMP" evidence="13">
    <location>
        <begin position="297"/>
        <end position="350"/>
    </location>
</feature>
<evidence type="ECO:0000256" key="4">
    <source>
        <dbReference type="ARBA" id="ARBA00012438"/>
    </source>
</evidence>
<dbReference type="FunFam" id="1.10.287.130:FF:000001">
    <property type="entry name" value="Two-component sensor histidine kinase"/>
    <property type="match status" value="1"/>
</dbReference>
<evidence type="ECO:0000256" key="2">
    <source>
        <dbReference type="ARBA" id="ARBA00004370"/>
    </source>
</evidence>
<dbReference type="InterPro" id="IPR036890">
    <property type="entry name" value="HATPase_C_sf"/>
</dbReference>
<proteinExistence type="inferred from homology"/>
<accession>A0A2M8PEX2</accession>
<dbReference type="GO" id="GO:0016020">
    <property type="term" value="C:membrane"/>
    <property type="evidence" value="ECO:0007669"/>
    <property type="project" value="UniProtKB-SubCell"/>
</dbReference>
<comment type="catalytic activity">
    <reaction evidence="1">
        <text>ATP + protein L-histidine = ADP + protein N-phospho-L-histidine.</text>
        <dbReference type="EC" id="2.7.13.3"/>
    </reaction>
</comment>
<dbReference type="CDD" id="cd00082">
    <property type="entry name" value="HisKA"/>
    <property type="match status" value="1"/>
</dbReference>
<evidence type="ECO:0000256" key="6">
    <source>
        <dbReference type="ARBA" id="ARBA00022679"/>
    </source>
</evidence>
<dbReference type="SUPFAM" id="SSF47384">
    <property type="entry name" value="Homodimeric domain of signal transducing histidine kinase"/>
    <property type="match status" value="1"/>
</dbReference>
<dbReference type="PROSITE" id="PS50885">
    <property type="entry name" value="HAMP"/>
    <property type="match status" value="1"/>
</dbReference>
<dbReference type="InterPro" id="IPR036097">
    <property type="entry name" value="HisK_dim/P_sf"/>
</dbReference>
<keyword evidence="11" id="KW-0812">Transmembrane</keyword>
<dbReference type="PROSITE" id="PS50109">
    <property type="entry name" value="HIS_KIN"/>
    <property type="match status" value="1"/>
</dbReference>
<evidence type="ECO:0000256" key="5">
    <source>
        <dbReference type="ARBA" id="ARBA00022553"/>
    </source>
</evidence>
<dbReference type="Gene3D" id="6.10.340.10">
    <property type="match status" value="1"/>
</dbReference>
<dbReference type="InterPro" id="IPR004358">
    <property type="entry name" value="Sig_transdc_His_kin-like_C"/>
</dbReference>
<dbReference type="AlphaFoldDB" id="A0A2M8PEX2"/>
<evidence type="ECO:0000313" key="15">
    <source>
        <dbReference type="Proteomes" id="UP000229681"/>
    </source>
</evidence>
<dbReference type="SUPFAM" id="SSF158472">
    <property type="entry name" value="HAMP domain-like"/>
    <property type="match status" value="1"/>
</dbReference>
<dbReference type="PRINTS" id="PR00344">
    <property type="entry name" value="BCTRLSENSOR"/>
</dbReference>
<dbReference type="InterPro" id="IPR003661">
    <property type="entry name" value="HisK_dim/P_dom"/>
</dbReference>
<dbReference type="Pfam" id="PF05228">
    <property type="entry name" value="CHASE4"/>
    <property type="match status" value="1"/>
</dbReference>
<organism evidence="14 15">
    <name type="scientific">Candidatus Thermofonsia Clade 1 bacterium</name>
    <dbReference type="NCBI Taxonomy" id="2364210"/>
    <lineage>
        <taxon>Bacteria</taxon>
        <taxon>Bacillati</taxon>
        <taxon>Chloroflexota</taxon>
        <taxon>Candidatus Thermofontia</taxon>
        <taxon>Candidatus Thermofonsia Clade 1</taxon>
    </lineage>
</organism>
<dbReference type="InterPro" id="IPR003660">
    <property type="entry name" value="HAMP_dom"/>
</dbReference>